<evidence type="ECO:0000313" key="3">
    <source>
        <dbReference type="Proteomes" id="UP000789901"/>
    </source>
</evidence>
<organism evidence="2 3">
    <name type="scientific">Gigaspora margarita</name>
    <dbReference type="NCBI Taxonomy" id="4874"/>
    <lineage>
        <taxon>Eukaryota</taxon>
        <taxon>Fungi</taxon>
        <taxon>Fungi incertae sedis</taxon>
        <taxon>Mucoromycota</taxon>
        <taxon>Glomeromycotina</taxon>
        <taxon>Glomeromycetes</taxon>
        <taxon>Diversisporales</taxon>
        <taxon>Gigasporaceae</taxon>
        <taxon>Gigaspora</taxon>
    </lineage>
</organism>
<comment type="caution">
    <text evidence="2">The sequence shown here is derived from an EMBL/GenBank/DDBJ whole genome shotgun (WGS) entry which is preliminary data.</text>
</comment>
<feature type="region of interest" description="Disordered" evidence="1">
    <location>
        <begin position="14"/>
        <end position="47"/>
    </location>
</feature>
<name>A0ABN7V873_GIGMA</name>
<proteinExistence type="predicted"/>
<gene>
    <name evidence="2" type="ORF">GMARGA_LOCUS15531</name>
</gene>
<accession>A0ABN7V873</accession>
<protein>
    <submittedName>
        <fullName evidence="2">38554_t:CDS:1</fullName>
    </submittedName>
</protein>
<keyword evidence="3" id="KW-1185">Reference proteome</keyword>
<dbReference type="Proteomes" id="UP000789901">
    <property type="component" value="Unassembled WGS sequence"/>
</dbReference>
<dbReference type="EMBL" id="CAJVQB010010735">
    <property type="protein sequence ID" value="CAG8742430.1"/>
    <property type="molecule type" value="Genomic_DNA"/>
</dbReference>
<evidence type="ECO:0000256" key="1">
    <source>
        <dbReference type="SAM" id="MobiDB-lite"/>
    </source>
</evidence>
<feature type="non-terminal residue" evidence="2">
    <location>
        <position position="1"/>
    </location>
</feature>
<feature type="compositionally biased region" description="Basic and acidic residues" evidence="1">
    <location>
        <begin position="14"/>
        <end position="26"/>
    </location>
</feature>
<feature type="compositionally biased region" description="Polar residues" evidence="1">
    <location>
        <begin position="27"/>
        <end position="47"/>
    </location>
</feature>
<evidence type="ECO:0000313" key="2">
    <source>
        <dbReference type="EMBL" id="CAG8742430.1"/>
    </source>
</evidence>
<sequence>EQIIMLKIGIKDKKPKGKEISNKAKSENSSINSPGIPMTSQIPITAK</sequence>
<reference evidence="2 3" key="1">
    <citation type="submission" date="2021-06" db="EMBL/GenBank/DDBJ databases">
        <authorList>
            <person name="Kallberg Y."/>
            <person name="Tangrot J."/>
            <person name="Rosling A."/>
        </authorList>
    </citation>
    <scope>NUCLEOTIDE SEQUENCE [LARGE SCALE GENOMIC DNA]</scope>
    <source>
        <strain evidence="2 3">120-4 pot B 10/14</strain>
    </source>
</reference>